<dbReference type="Gene3D" id="1.20.5.170">
    <property type="match status" value="1"/>
</dbReference>
<feature type="region of interest" description="Disordered" evidence="1">
    <location>
        <begin position="53"/>
        <end position="74"/>
    </location>
</feature>
<evidence type="ECO:0000313" key="3">
    <source>
        <dbReference type="Proteomes" id="UP001287286"/>
    </source>
</evidence>
<sequence>MDIAMPLQLADGQESTMDVPGSWADCILPLGEESGFRRPSADADPKLSALLSAASYPVPTPSNRQRPTPTWPDSMSTAFYGGLYVEAPGETMRPGHEAAFHVADSTRRSTGDVLTTSSTSRWRGKGPSPGAAKRHRKGASEKQVGRPRKPVDLSDCDDPEERRRRQIRLAQRTYRLRKESRVSLLATRVTELESSVDKMGAAIISLGTRLVQSGALVPHPDLGICLGETMQTCQRLLRESNGQNEDRDMEIQYSGGQGTASDPVLQLPSEPYTPPIPPVDLSLLGLGNGNPNPKDGRGGAAIITHAEFMERLHSAIIFCAYSVLADPSTPVERISKQFRLTLAVMDRRRMLGYFAASLQAKLSRSRLGREWSDVPFFQLGGAGTHYFWSSEKQRAEQIHNGQQGMDNDTAFLPSPSSSPSYSASPPYSERSITWPHVPVSSSVFPVDVWQEVDGDWFDMQDLELYLRERDTTLFSENAGGPRGYSATAQSSLNGFVNAEWLIRNMSGPFGGLSAARRRVCLDRYDIYTCLTALGGHCLVFGKRTDIERVRLRGLLNGLFDPPEEINPRTWAQVYFQIPLRPLRQ</sequence>
<dbReference type="PANTHER" id="PTHR40618:SF1">
    <property type="entry name" value="B-ZIP TRANSCRIPTION FACTOR (EUROFUNG)"/>
    <property type="match status" value="1"/>
</dbReference>
<comment type="caution">
    <text evidence="2">The sequence shown here is derived from an EMBL/GenBank/DDBJ whole genome shotgun (WGS) entry which is preliminary data.</text>
</comment>
<feature type="compositionally biased region" description="Polar residues" evidence="1">
    <location>
        <begin position="112"/>
        <end position="121"/>
    </location>
</feature>
<name>A0ABR0BRP2_PURLI</name>
<dbReference type="PANTHER" id="PTHR40618">
    <property type="entry name" value="B-ZIP TRANSCRIPTION FACTOR (EUROFUNG)-RELATED"/>
    <property type="match status" value="1"/>
</dbReference>
<proteinExistence type="predicted"/>
<feature type="compositionally biased region" description="Basic and acidic residues" evidence="1">
    <location>
        <begin position="101"/>
        <end position="110"/>
    </location>
</feature>
<feature type="compositionally biased region" description="Polar residues" evidence="1">
    <location>
        <begin position="61"/>
        <end position="74"/>
    </location>
</feature>
<reference evidence="2 3" key="1">
    <citation type="journal article" date="2024" name="Microbiol. Resour. Announc.">
        <title>Genome annotations for the ascomycete fungi Trichoderma harzianum, Trichoderma aggressivum, and Purpureocillium lilacinum.</title>
        <authorList>
            <person name="Beijen E.P.W."/>
            <person name="Ohm R.A."/>
        </authorList>
    </citation>
    <scope>NUCLEOTIDE SEQUENCE [LARGE SCALE GENOMIC DNA]</scope>
    <source>
        <strain evidence="2 3">CBS 150709</strain>
    </source>
</reference>
<evidence type="ECO:0000256" key="1">
    <source>
        <dbReference type="SAM" id="MobiDB-lite"/>
    </source>
</evidence>
<gene>
    <name evidence="2" type="ORF">Purlil1_8860</name>
</gene>
<dbReference type="SUPFAM" id="SSF57959">
    <property type="entry name" value="Leucine zipper domain"/>
    <property type="match status" value="1"/>
</dbReference>
<organism evidence="2 3">
    <name type="scientific">Purpureocillium lilacinum</name>
    <name type="common">Paecilomyces lilacinus</name>
    <dbReference type="NCBI Taxonomy" id="33203"/>
    <lineage>
        <taxon>Eukaryota</taxon>
        <taxon>Fungi</taxon>
        <taxon>Dikarya</taxon>
        <taxon>Ascomycota</taxon>
        <taxon>Pezizomycotina</taxon>
        <taxon>Sordariomycetes</taxon>
        <taxon>Hypocreomycetidae</taxon>
        <taxon>Hypocreales</taxon>
        <taxon>Ophiocordycipitaceae</taxon>
        <taxon>Purpureocillium</taxon>
    </lineage>
</organism>
<dbReference type="Proteomes" id="UP001287286">
    <property type="component" value="Unassembled WGS sequence"/>
</dbReference>
<accession>A0ABR0BRP2</accession>
<feature type="compositionally biased region" description="Basic and acidic residues" evidence="1">
    <location>
        <begin position="138"/>
        <end position="152"/>
    </location>
</feature>
<keyword evidence="3" id="KW-1185">Reference proteome</keyword>
<dbReference type="InterPro" id="IPR046347">
    <property type="entry name" value="bZIP_sf"/>
</dbReference>
<dbReference type="EMBL" id="JAWRVI010000038">
    <property type="protein sequence ID" value="KAK4086695.1"/>
    <property type="molecule type" value="Genomic_DNA"/>
</dbReference>
<feature type="region of interest" description="Disordered" evidence="1">
    <location>
        <begin position="403"/>
        <end position="425"/>
    </location>
</feature>
<evidence type="ECO:0000313" key="2">
    <source>
        <dbReference type="EMBL" id="KAK4086695.1"/>
    </source>
</evidence>
<protein>
    <submittedName>
        <fullName evidence="2">Uncharacterized protein</fullName>
    </submittedName>
</protein>
<dbReference type="CDD" id="cd14688">
    <property type="entry name" value="bZIP_YAP"/>
    <property type="match status" value="1"/>
</dbReference>
<feature type="region of interest" description="Disordered" evidence="1">
    <location>
        <begin position="101"/>
        <end position="161"/>
    </location>
</feature>
<feature type="compositionally biased region" description="Low complexity" evidence="1">
    <location>
        <begin position="413"/>
        <end position="425"/>
    </location>
</feature>